<dbReference type="OMA" id="LSHNWRV"/>
<protein>
    <submittedName>
        <fullName evidence="1">Uncharacterized protein</fullName>
    </submittedName>
</protein>
<gene>
    <name evidence="1" type="ORF">UMAG_01738</name>
</gene>
<evidence type="ECO:0000313" key="2">
    <source>
        <dbReference type="Proteomes" id="UP000000561"/>
    </source>
</evidence>
<dbReference type="AlphaFoldDB" id="A0A0D1E870"/>
<dbReference type="RefSeq" id="XP_011387709.1">
    <property type="nucleotide sequence ID" value="XM_011389407.1"/>
</dbReference>
<evidence type="ECO:0000313" key="1">
    <source>
        <dbReference type="EMBL" id="KIS70570.1"/>
    </source>
</evidence>
<accession>A0A0D1E870</accession>
<dbReference type="eggNOG" id="ENOG502SG68">
    <property type="taxonomic scope" value="Eukaryota"/>
</dbReference>
<dbReference type="Proteomes" id="UP000000561">
    <property type="component" value="Chromosome 3"/>
</dbReference>
<dbReference type="OrthoDB" id="2504162at2759"/>
<reference evidence="1 2" key="1">
    <citation type="journal article" date="2006" name="Nature">
        <title>Insights from the genome of the biotrophic fungal plant pathogen Ustilago maydis.</title>
        <authorList>
            <person name="Kamper J."/>
            <person name="Kahmann R."/>
            <person name="Bolker M."/>
            <person name="Ma L.J."/>
            <person name="Brefort T."/>
            <person name="Saville B.J."/>
            <person name="Banuett F."/>
            <person name="Kronstad J.W."/>
            <person name="Gold S.E."/>
            <person name="Muller O."/>
            <person name="Perlin M.H."/>
            <person name="Wosten H.A."/>
            <person name="de Vries R."/>
            <person name="Ruiz-Herrera J."/>
            <person name="Reynaga-Pena C.G."/>
            <person name="Snetselaar K."/>
            <person name="McCann M."/>
            <person name="Perez-Martin J."/>
            <person name="Feldbrugge M."/>
            <person name="Basse C.W."/>
            <person name="Steinberg G."/>
            <person name="Ibeas J.I."/>
            <person name="Holloman W."/>
            <person name="Guzman P."/>
            <person name="Farman M."/>
            <person name="Stajich J.E."/>
            <person name="Sentandreu R."/>
            <person name="Gonzalez-Prieto J.M."/>
            <person name="Kennell J.C."/>
            <person name="Molina L."/>
            <person name="Schirawski J."/>
            <person name="Mendoza-Mendoza A."/>
            <person name="Greilinger D."/>
            <person name="Munch K."/>
            <person name="Rossel N."/>
            <person name="Scherer M."/>
            <person name="Vranes M."/>
            <person name="Ladendorf O."/>
            <person name="Vincon V."/>
            <person name="Fuchs U."/>
            <person name="Sandrock B."/>
            <person name="Meng S."/>
            <person name="Ho E.C."/>
            <person name="Cahill M.J."/>
            <person name="Boyce K.J."/>
            <person name="Klose J."/>
            <person name="Klosterman S.J."/>
            <person name="Deelstra H.J."/>
            <person name="Ortiz-Castellanos L."/>
            <person name="Li W."/>
            <person name="Sanchez-Alonso P."/>
            <person name="Schreier P.H."/>
            <person name="Hauser-Hahn I."/>
            <person name="Vaupel M."/>
            <person name="Koopmann E."/>
            <person name="Friedrich G."/>
            <person name="Voss H."/>
            <person name="Schluter T."/>
            <person name="Margolis J."/>
            <person name="Platt D."/>
            <person name="Swimmer C."/>
            <person name="Gnirke A."/>
            <person name="Chen F."/>
            <person name="Vysotskaia V."/>
            <person name="Mannhaupt G."/>
            <person name="Guldener U."/>
            <person name="Munsterkotter M."/>
            <person name="Haase D."/>
            <person name="Oesterheld M."/>
            <person name="Mewes H.W."/>
            <person name="Mauceli E.W."/>
            <person name="DeCaprio D."/>
            <person name="Wade C.M."/>
            <person name="Butler J."/>
            <person name="Young S."/>
            <person name="Jaffe D.B."/>
            <person name="Calvo S."/>
            <person name="Nusbaum C."/>
            <person name="Galagan J."/>
            <person name="Birren B.W."/>
        </authorList>
    </citation>
    <scope>NUCLEOTIDE SEQUENCE [LARGE SCALE GENOMIC DNA]</scope>
    <source>
        <strain evidence="2">DSM 14603 / FGSC 9021 / UM521</strain>
    </source>
</reference>
<name>A0A0D1E870_MYCMD</name>
<dbReference type="VEuPathDB" id="FungiDB:UMAG_01738"/>
<dbReference type="EMBL" id="CM003142">
    <property type="protein sequence ID" value="KIS70570.1"/>
    <property type="molecule type" value="Genomic_DNA"/>
</dbReference>
<organism evidence="1 2">
    <name type="scientific">Mycosarcoma maydis</name>
    <name type="common">Corn smut fungus</name>
    <name type="synonym">Ustilago maydis</name>
    <dbReference type="NCBI Taxonomy" id="5270"/>
    <lineage>
        <taxon>Eukaryota</taxon>
        <taxon>Fungi</taxon>
        <taxon>Dikarya</taxon>
        <taxon>Basidiomycota</taxon>
        <taxon>Ustilaginomycotina</taxon>
        <taxon>Ustilaginomycetes</taxon>
        <taxon>Ustilaginales</taxon>
        <taxon>Ustilaginaceae</taxon>
        <taxon>Mycosarcoma</taxon>
    </lineage>
</organism>
<proteinExistence type="predicted"/>
<dbReference type="KEGG" id="uma:UMAG_01738"/>
<keyword evidence="2" id="KW-1185">Reference proteome</keyword>
<sequence length="535" mass="59231">MLESSATHNLLGTSPGPFVVPAENSTELWQRLEARRPSPLRFVLHLSRRHNAALCPCFEAEIPSLTSPSTSFTVTRILDPEHRVPYVTLSPMFHAAGLTLIQGLLRCNLSLSSFDVSLAGLEPWDDLWISLPLARSIASRLELSSALASILESKSAPAWSLDEFNQGLSHNWRVPQEYVDAAAYSTDAIMDNTLRFDRAQMLPQGQQITTLISKQLRSNIVHNARETWRSERFKLHQNLVRWSSQLYSIFLDVEPLLKVDQGDVQKELILKSILNDLRDVVVSPTETDLLEWLQFTYHSSPTSVSAHRMTSRSQHGSDEGRILSYLNSMELSELRRKEATLGDILLSTERGDDADQIVGRLDSIMRAKMSCLHHLNLISLARMPSLSETQMDSQLDIGGTSTGMVMHQHSADDGNVQNIATTATAAAAGSGEEIDQLHVKIDLLASKLDALLASSSCSSSHDLAKDPQIIPKSTVSLKHLASPDQHTYNSKRSVLPILDELPRSMTLTRVETNPSLVIAIVSAFLFFVLIQSSCA</sequence>
<dbReference type="GeneID" id="23562655"/>
<dbReference type="STRING" id="237631.A0A0D1E870"/>
<dbReference type="InParanoid" id="A0A0D1E870"/>